<evidence type="ECO:0000313" key="2">
    <source>
        <dbReference type="Proteomes" id="UP001595904"/>
    </source>
</evidence>
<evidence type="ECO:0000313" key="1">
    <source>
        <dbReference type="EMBL" id="MFC4307807.1"/>
    </source>
</evidence>
<dbReference type="EMBL" id="JBHSDU010000001">
    <property type="protein sequence ID" value="MFC4307807.1"/>
    <property type="molecule type" value="Genomic_DNA"/>
</dbReference>
<dbReference type="RefSeq" id="WP_380594386.1">
    <property type="nucleotide sequence ID" value="NZ_JBHSDU010000001.1"/>
</dbReference>
<keyword evidence="2" id="KW-1185">Reference proteome</keyword>
<accession>A0ABV8SJV7</accession>
<proteinExistence type="predicted"/>
<name>A0ABV8SJV7_9GAMM</name>
<protein>
    <recommendedName>
        <fullName evidence="3">Cytochrome c domain-containing protein</fullName>
    </recommendedName>
</protein>
<dbReference type="Proteomes" id="UP001595904">
    <property type="component" value="Unassembled WGS sequence"/>
</dbReference>
<comment type="caution">
    <text evidence="1">The sequence shown here is derived from an EMBL/GenBank/DDBJ whole genome shotgun (WGS) entry which is preliminary data.</text>
</comment>
<sequence>MSFKVLMAAAITAFSGKVLMAAAIIVLLGVVPVARVDAAASTQPLPVHLSDTGLFVKGSTTEVHPEVVSFSPQYPLWSDGAIKRRWIYLPPGTFIDASRPSAWEFPEGTRLWKEFRLERRVETRFIERLADGSWRYATYVWSEDEKDAVLASGDGIPSLALNSTEPRKYSIPSESDCRACHEGPAVPVLGFSALQLSPDRDPLAAHGESPRSDEVDLSQLIERGLVRNLPESLIKTPPRISAASPTERAALGYLHGNCGHCHTDSSDASVPIDLRLAQGVADPASSQKVLRSLRSSTAQFRLPGTTTAVPLVSPGASHDSALLMRMRSRDASVQMPPLGTAMPDSEGLALIARWIDHDMNPSTSRESTR</sequence>
<reference evidence="2" key="1">
    <citation type="journal article" date="2019" name="Int. J. Syst. Evol. Microbiol.">
        <title>The Global Catalogue of Microorganisms (GCM) 10K type strain sequencing project: providing services to taxonomists for standard genome sequencing and annotation.</title>
        <authorList>
            <consortium name="The Broad Institute Genomics Platform"/>
            <consortium name="The Broad Institute Genome Sequencing Center for Infectious Disease"/>
            <person name="Wu L."/>
            <person name="Ma J."/>
        </authorList>
    </citation>
    <scope>NUCLEOTIDE SEQUENCE [LARGE SCALE GENOMIC DNA]</scope>
    <source>
        <strain evidence="2">CGMCC 1.10759</strain>
    </source>
</reference>
<gene>
    <name evidence="1" type="ORF">ACFPN2_01825</name>
</gene>
<organism evidence="1 2">
    <name type="scientific">Steroidobacter flavus</name>
    <dbReference type="NCBI Taxonomy" id="1842136"/>
    <lineage>
        <taxon>Bacteria</taxon>
        <taxon>Pseudomonadati</taxon>
        <taxon>Pseudomonadota</taxon>
        <taxon>Gammaproteobacteria</taxon>
        <taxon>Steroidobacterales</taxon>
        <taxon>Steroidobacteraceae</taxon>
        <taxon>Steroidobacter</taxon>
    </lineage>
</organism>
<evidence type="ECO:0008006" key="3">
    <source>
        <dbReference type="Google" id="ProtNLM"/>
    </source>
</evidence>